<accession>A0A0U5AER1</accession>
<keyword evidence="1" id="KW-0067">ATP-binding</keyword>
<dbReference type="PANTHER" id="PTHR21621">
    <property type="entry name" value="RIBOSOMAL PROTEIN S6 MODIFICATION PROTEIN"/>
    <property type="match status" value="1"/>
</dbReference>
<dbReference type="PANTHER" id="PTHR21621:SF0">
    <property type="entry name" value="BETA-CITRYLGLUTAMATE SYNTHASE B-RELATED"/>
    <property type="match status" value="1"/>
</dbReference>
<evidence type="ECO:0000256" key="1">
    <source>
        <dbReference type="PROSITE-ProRule" id="PRU00409"/>
    </source>
</evidence>
<dbReference type="GO" id="GO:0046872">
    <property type="term" value="F:metal ion binding"/>
    <property type="evidence" value="ECO:0007669"/>
    <property type="project" value="InterPro"/>
</dbReference>
<dbReference type="SUPFAM" id="SSF56059">
    <property type="entry name" value="Glutathione synthetase ATP-binding domain-like"/>
    <property type="match status" value="1"/>
</dbReference>
<dbReference type="GO" id="GO:0016879">
    <property type="term" value="F:ligase activity, forming carbon-nitrogen bonds"/>
    <property type="evidence" value="ECO:0007669"/>
    <property type="project" value="TreeGrafter"/>
</dbReference>
<feature type="domain" description="ATP-grasp" evidence="2">
    <location>
        <begin position="103"/>
        <end position="283"/>
    </location>
</feature>
<dbReference type="Proteomes" id="UP000066737">
    <property type="component" value="Chromosome I"/>
</dbReference>
<name>A0A0U5AER1_9EURY</name>
<evidence type="ECO:0000313" key="3">
    <source>
        <dbReference type="EMBL" id="CQH57090.1"/>
    </source>
</evidence>
<dbReference type="STRING" id="1407499.HHUB_2478"/>
<keyword evidence="4" id="KW-1185">Reference proteome</keyword>
<dbReference type="Pfam" id="PF08443">
    <property type="entry name" value="RimK"/>
    <property type="match status" value="1"/>
</dbReference>
<dbReference type="InterPro" id="IPR008503">
    <property type="entry name" value="Asp_endopeptidase"/>
</dbReference>
<dbReference type="GO" id="GO:0005524">
    <property type="term" value="F:ATP binding"/>
    <property type="evidence" value="ECO:0007669"/>
    <property type="project" value="UniProtKB-UniRule"/>
</dbReference>
<keyword evidence="1" id="KW-0547">Nucleotide-binding</keyword>
<dbReference type="PROSITE" id="PS50975">
    <property type="entry name" value="ATP_GRASP"/>
    <property type="match status" value="1"/>
</dbReference>
<dbReference type="OrthoDB" id="200216at2157"/>
<organism evidence="3 4">
    <name type="scientific">Halobacterium hubeiense</name>
    <dbReference type="NCBI Taxonomy" id="1407499"/>
    <lineage>
        <taxon>Archaea</taxon>
        <taxon>Methanobacteriati</taxon>
        <taxon>Methanobacteriota</taxon>
        <taxon>Stenosarchaea group</taxon>
        <taxon>Halobacteria</taxon>
        <taxon>Halobacteriales</taxon>
        <taxon>Halobacteriaceae</taxon>
        <taxon>Halobacterium</taxon>
    </lineage>
</organism>
<gene>
    <name evidence="3" type="ORF">HHUB_2478</name>
</gene>
<dbReference type="KEGG" id="hhb:Hhub_2478"/>
<dbReference type="RefSeq" id="WP_059056920.1">
    <property type="nucleotide sequence ID" value="NZ_CEML01000001.1"/>
</dbReference>
<protein>
    <submittedName>
        <fullName evidence="3">RimK family protein</fullName>
    </submittedName>
</protein>
<dbReference type="AlphaFoldDB" id="A0A0U5AER1"/>
<evidence type="ECO:0000259" key="2">
    <source>
        <dbReference type="PROSITE" id="PS50975"/>
    </source>
</evidence>
<sequence length="439" mass="46994">MDDSVSVGVLSLHNSKETKAILNAVEALGHSGVWLREDNLCVDIADDDSTLDPYVDVIANRLLLSKTEQPAELLGLALSLSQLRPMLNRPRNVLTAFHKFATATTLANGDVRLPDATLALDADRLNDEKAKYGDEVVYKTAIGTHGGGTWKISADERVNPRVGDRYAFLQELVERDSDRHRDLRVYVVDGDIVATMRRYAPDNDWRTNVALGGSVEGVDDVPEEAAEMALTAADAIGLDYAGVDLVEGTDGWYLLEINPTAGFKGLFEATGVSPAPYVAKLAIETAGGDVDDDRVAELAQTLDDSKPDSVATEPRPAGEASATIGYTEDVLVSGTSGTERVVAKADTGAARTSIDTRLAAQIGAGPIKSMTKVRSGSVKAGKSRPVVDIVVGVGGDRHTVAASLEDRGHMDYPLLLGRDILQEYQVDVKRRVDAPDDEE</sequence>
<dbReference type="GeneID" id="26659115"/>
<dbReference type="Gene3D" id="2.40.70.10">
    <property type="entry name" value="Acid Proteases"/>
    <property type="match status" value="1"/>
</dbReference>
<dbReference type="SUPFAM" id="SSF50630">
    <property type="entry name" value="Acid proteases"/>
    <property type="match status" value="1"/>
</dbReference>
<dbReference type="InterPro" id="IPR021109">
    <property type="entry name" value="Peptidase_aspartic_dom_sf"/>
</dbReference>
<dbReference type="InterPro" id="IPR013651">
    <property type="entry name" value="ATP-grasp_RimK-type"/>
</dbReference>
<dbReference type="Pfam" id="PF05618">
    <property type="entry name" value="Zn_protease"/>
    <property type="match status" value="1"/>
</dbReference>
<dbReference type="GO" id="GO:0005737">
    <property type="term" value="C:cytoplasm"/>
    <property type="evidence" value="ECO:0007669"/>
    <property type="project" value="TreeGrafter"/>
</dbReference>
<proteinExistence type="predicted"/>
<reference evidence="4" key="1">
    <citation type="journal article" date="2016" name="Environ. Microbiol.">
        <title>The complete genome of a viable archaeum isolated from 123-million-year-old rock salt.</title>
        <authorList>
            <person name="Jaakkola S.T."/>
            <person name="Pfeiffer F."/>
            <person name="Ravantti J.J."/>
            <person name="Guo Q."/>
            <person name="Liu Y."/>
            <person name="Chen X."/>
            <person name="Ma H."/>
            <person name="Yang C."/>
            <person name="Oksanen H.M."/>
            <person name="Bamford D.H."/>
        </authorList>
    </citation>
    <scope>NUCLEOTIDE SEQUENCE</scope>
    <source>
        <strain evidence="4">JI20-1</strain>
    </source>
</reference>
<dbReference type="Gene3D" id="3.30.470.20">
    <property type="entry name" value="ATP-grasp fold, B domain"/>
    <property type="match status" value="1"/>
</dbReference>
<dbReference type="InterPro" id="IPR011761">
    <property type="entry name" value="ATP-grasp"/>
</dbReference>
<evidence type="ECO:0000313" key="4">
    <source>
        <dbReference type="Proteomes" id="UP000066737"/>
    </source>
</evidence>
<dbReference type="EMBL" id="LN831302">
    <property type="protein sequence ID" value="CQH57090.1"/>
    <property type="molecule type" value="Genomic_DNA"/>
</dbReference>